<dbReference type="OMA" id="QMPGWTG"/>
<evidence type="ECO:0000313" key="2">
    <source>
        <dbReference type="EMBL" id="EFN55759.1"/>
    </source>
</evidence>
<dbReference type="GO" id="GO:0005737">
    <property type="term" value="C:cytoplasm"/>
    <property type="evidence" value="ECO:0007669"/>
    <property type="project" value="UniProtKB-ARBA"/>
</dbReference>
<evidence type="ECO:0000313" key="3">
    <source>
        <dbReference type="Proteomes" id="UP000008141"/>
    </source>
</evidence>
<dbReference type="GeneID" id="17355065"/>
<dbReference type="SUPFAM" id="SSF50475">
    <property type="entry name" value="FMN-binding split barrel"/>
    <property type="match status" value="1"/>
</dbReference>
<dbReference type="InParanoid" id="E1ZF13"/>
<dbReference type="Pfam" id="PF13883">
    <property type="entry name" value="CREG_beta-barrel"/>
    <property type="match status" value="1"/>
</dbReference>
<evidence type="ECO:0000259" key="1">
    <source>
        <dbReference type="Pfam" id="PF13883"/>
    </source>
</evidence>
<dbReference type="Proteomes" id="UP000008141">
    <property type="component" value="Unassembled WGS sequence"/>
</dbReference>
<dbReference type="Gene3D" id="2.30.110.10">
    <property type="entry name" value="Electron Transport, Fmn-binding Protein, Chain A"/>
    <property type="match status" value="1"/>
</dbReference>
<dbReference type="KEGG" id="cvr:CHLNCDRAFT_16890"/>
<feature type="non-terminal residue" evidence="2">
    <location>
        <position position="1"/>
    </location>
</feature>
<organism evidence="3">
    <name type="scientific">Chlorella variabilis</name>
    <name type="common">Green alga</name>
    <dbReference type="NCBI Taxonomy" id="554065"/>
    <lineage>
        <taxon>Eukaryota</taxon>
        <taxon>Viridiplantae</taxon>
        <taxon>Chlorophyta</taxon>
        <taxon>core chlorophytes</taxon>
        <taxon>Trebouxiophyceae</taxon>
        <taxon>Chlorellales</taxon>
        <taxon>Chlorellaceae</taxon>
        <taxon>Chlorella clade</taxon>
        <taxon>Chlorella</taxon>
    </lineage>
</organism>
<reference evidence="2 3" key="1">
    <citation type="journal article" date="2010" name="Plant Cell">
        <title>The Chlorella variabilis NC64A genome reveals adaptation to photosymbiosis, coevolution with viruses, and cryptic sex.</title>
        <authorList>
            <person name="Blanc G."/>
            <person name="Duncan G."/>
            <person name="Agarkova I."/>
            <person name="Borodovsky M."/>
            <person name="Gurnon J."/>
            <person name="Kuo A."/>
            <person name="Lindquist E."/>
            <person name="Lucas S."/>
            <person name="Pangilinan J."/>
            <person name="Polle J."/>
            <person name="Salamov A."/>
            <person name="Terry A."/>
            <person name="Yamada T."/>
            <person name="Dunigan D.D."/>
            <person name="Grigoriev I.V."/>
            <person name="Claverie J.M."/>
            <person name="Van Etten J.L."/>
        </authorList>
    </citation>
    <scope>NUCLEOTIDE SEQUENCE [LARGE SCALE GENOMIC DNA]</scope>
    <source>
        <strain evidence="2 3">NC64A</strain>
    </source>
</reference>
<feature type="domain" description="CREG-like beta-barrel" evidence="1">
    <location>
        <begin position="25"/>
        <end position="175"/>
    </location>
</feature>
<dbReference type="PANTHER" id="PTHR13343">
    <property type="entry name" value="CREG1 PROTEIN"/>
    <property type="match status" value="1"/>
</dbReference>
<protein>
    <recommendedName>
        <fullName evidence="1">CREG-like beta-barrel domain-containing protein</fullName>
    </recommendedName>
</protein>
<name>E1ZF13_CHLVA</name>
<dbReference type="RefSeq" id="XP_005847861.1">
    <property type="nucleotide sequence ID" value="XM_005847799.1"/>
</dbReference>
<dbReference type="AlphaFoldDB" id="E1ZF13"/>
<proteinExistence type="predicted"/>
<dbReference type="InterPro" id="IPR055343">
    <property type="entry name" value="CREG_beta-barrel"/>
</dbReference>
<dbReference type="PANTHER" id="PTHR13343:SF29">
    <property type="entry name" value="PYRIDOXAMINE 5'-PHOSPHATE OXIDASE FAMILY PROTEIN"/>
    <property type="match status" value="1"/>
</dbReference>
<dbReference type="OrthoDB" id="2138282at2759"/>
<keyword evidence="3" id="KW-1185">Reference proteome</keyword>
<dbReference type="InterPro" id="IPR012349">
    <property type="entry name" value="Split_barrel_FMN-bd"/>
</dbReference>
<gene>
    <name evidence="2" type="ORF">CHLNCDRAFT_16890</name>
</gene>
<feature type="non-terminal residue" evidence="2">
    <location>
        <position position="246"/>
    </location>
</feature>
<dbReference type="eggNOG" id="ENOG502QQRH">
    <property type="taxonomic scope" value="Eukaryota"/>
</dbReference>
<dbReference type="FunCoup" id="E1ZF13">
    <property type="interactions" value="715"/>
</dbReference>
<sequence length="246" mass="27058">SGLHRTPLSGGVQNATLRCDLPSPAVAVRNLVEQAQFAHLCTVMSNMHHRRAGYPFGSLVDFAADGAGHPVLSPLAIQTRNLLEDPRCSVVVQMPGWTGLANARVTIFGDVHKLPGPELQEQAQEIFHSKHATRANRGGRYVSGNSVFFRMNRILDIYFVGGFGTVQWVDVEEYSRVQPDSIVLCNPSRTLQVLNETYSARVRELLSRRDLPADDAAFISIDGRGADVRVRTGGEYSVERIGFDQA</sequence>
<accession>E1ZF13</accession>
<dbReference type="EMBL" id="GL433844">
    <property type="protein sequence ID" value="EFN55759.1"/>
    <property type="molecule type" value="Genomic_DNA"/>
</dbReference>